<reference evidence="4" key="1">
    <citation type="journal article" date="2019" name="Int. J. Syst. Evol. Microbiol.">
        <title>The Global Catalogue of Microorganisms (GCM) 10K type strain sequencing project: providing services to taxonomists for standard genome sequencing and annotation.</title>
        <authorList>
            <consortium name="The Broad Institute Genomics Platform"/>
            <consortium name="The Broad Institute Genome Sequencing Center for Infectious Disease"/>
            <person name="Wu L."/>
            <person name="Ma J."/>
        </authorList>
    </citation>
    <scope>NUCLEOTIDE SEQUENCE [LARGE SCALE GENOMIC DNA]</scope>
    <source>
        <strain evidence="4">CCUG 52468</strain>
    </source>
</reference>
<keyword evidence="4" id="KW-1185">Reference proteome</keyword>
<keyword evidence="1" id="KW-0812">Transmembrane</keyword>
<keyword evidence="1" id="KW-1133">Transmembrane helix</keyword>
<dbReference type="Pfam" id="PF12508">
    <property type="entry name" value="Transposon_TraM"/>
    <property type="match status" value="1"/>
</dbReference>
<comment type="caution">
    <text evidence="3">The sequence shown here is derived from an EMBL/GenBank/DDBJ whole genome shotgun (WGS) entry which is preliminary data.</text>
</comment>
<dbReference type="RefSeq" id="WP_380896382.1">
    <property type="nucleotide sequence ID" value="NZ_JBHTKY010000014.1"/>
</dbReference>
<dbReference type="EMBL" id="JBHTKY010000014">
    <property type="protein sequence ID" value="MFD1166020.1"/>
    <property type="molecule type" value="Genomic_DNA"/>
</dbReference>
<evidence type="ECO:0000256" key="1">
    <source>
        <dbReference type="SAM" id="Phobius"/>
    </source>
</evidence>
<dbReference type="InterPro" id="IPR055407">
    <property type="entry name" value="TraM_C"/>
</dbReference>
<organism evidence="3 4">
    <name type="scientific">Sphingobacterium daejeonense</name>
    <dbReference type="NCBI Taxonomy" id="371142"/>
    <lineage>
        <taxon>Bacteria</taxon>
        <taxon>Pseudomonadati</taxon>
        <taxon>Bacteroidota</taxon>
        <taxon>Sphingobacteriia</taxon>
        <taxon>Sphingobacteriales</taxon>
        <taxon>Sphingobacteriaceae</taxon>
        <taxon>Sphingobacterium</taxon>
    </lineage>
</organism>
<feature type="transmembrane region" description="Helical" evidence="1">
    <location>
        <begin position="16"/>
        <end position="36"/>
    </location>
</feature>
<accession>A0ABW3RLD5</accession>
<evidence type="ECO:0000313" key="4">
    <source>
        <dbReference type="Proteomes" id="UP001597205"/>
    </source>
</evidence>
<gene>
    <name evidence="3" type="primary">traM</name>
    <name evidence="3" type="ORF">ACFQ2C_10430</name>
</gene>
<evidence type="ECO:0000259" key="2">
    <source>
        <dbReference type="Pfam" id="PF12508"/>
    </source>
</evidence>
<protein>
    <submittedName>
        <fullName evidence="3">Conjugative transposon protein TraM</fullName>
    </submittedName>
</protein>
<sequence length="414" mass="45447">MEKIRASESSDRNRRFLLLLPLITLPFILATAWLLGVGKGTTTTARQTESKVGLIDLPGTLDSNRAPRSKLERYEESLKGRVVPIDDNWADFNLPESQATDIPKDTAQLERHAFVPMSSEDVEKTGRVLFGKLEELQRQMEDPLALSENHPLVEPNDEPGVAQPDTRSQAEWNIAHTGTEAVEDRELAQLNEMLDKVLDIQYPDRVRESSGITDSAASQPRSQVQLIPPSGRISVLSEASTAGPQAIKGFHSIQEPNESRVEPINALPVAVHQTQTLSDGSVLKMRLQQPVMVQGHQIPGGHILYGKVQPSAGRMEVLVSNIRVGNSLYPVKLRAHDMDGMRGLNIPESKAGKEMSEATQRSVETLGTISPLDPTWGAKAAEMGVRAAKGLLSGRIKHNRVTVTEGYRLLLLPD</sequence>
<dbReference type="Proteomes" id="UP001597205">
    <property type="component" value="Unassembled WGS sequence"/>
</dbReference>
<feature type="domain" description="Conjugative transposon TraM C-terminal" evidence="2">
    <location>
        <begin position="268"/>
        <end position="411"/>
    </location>
</feature>
<name>A0ABW3RLD5_9SPHI</name>
<proteinExistence type="predicted"/>
<keyword evidence="1" id="KW-0472">Membrane</keyword>
<evidence type="ECO:0000313" key="3">
    <source>
        <dbReference type="EMBL" id="MFD1166020.1"/>
    </source>
</evidence>